<accession>A0ABY3PNB7</accession>
<dbReference type="NCBIfam" id="TIGR02971">
    <property type="entry name" value="heterocyst_DevB"/>
    <property type="match status" value="1"/>
</dbReference>
<evidence type="ECO:0000256" key="3">
    <source>
        <dbReference type="SAM" id="Coils"/>
    </source>
</evidence>
<dbReference type="RefSeq" id="WP_230842318.1">
    <property type="nucleotide sequence ID" value="NZ_CP063845.1"/>
</dbReference>
<dbReference type="InterPro" id="IPR014315">
    <property type="entry name" value="ABC_heterocyst_DevB"/>
</dbReference>
<dbReference type="SUPFAM" id="SSF111369">
    <property type="entry name" value="HlyD-like secretion proteins"/>
    <property type="match status" value="1"/>
</dbReference>
<dbReference type="PANTHER" id="PTHR32347">
    <property type="entry name" value="EFFLUX SYSTEM COMPONENT YKNX-RELATED"/>
    <property type="match status" value="1"/>
</dbReference>
<proteinExistence type="predicted"/>
<keyword evidence="2 3" id="KW-0175">Coiled coil</keyword>
<evidence type="ECO:0000256" key="2">
    <source>
        <dbReference type="ARBA" id="ARBA00023054"/>
    </source>
</evidence>
<reference evidence="4 5" key="1">
    <citation type="journal article" date="2021" name="Genome Biol. Evol.">
        <title>Complete Genome Sequencing of a Novel Gloeobacter Species from a Waterfall Cave in Mexico.</title>
        <authorList>
            <person name="Saw J.H."/>
            <person name="Cardona T."/>
            <person name="Montejano G."/>
        </authorList>
    </citation>
    <scope>NUCLEOTIDE SEQUENCE [LARGE SCALE GENOMIC DNA]</scope>
    <source>
        <strain evidence="4">MG652769</strain>
    </source>
</reference>
<evidence type="ECO:0000313" key="4">
    <source>
        <dbReference type="EMBL" id="UFP95136.1"/>
    </source>
</evidence>
<keyword evidence="5" id="KW-1185">Reference proteome</keyword>
<dbReference type="EMBL" id="CP063845">
    <property type="protein sequence ID" value="UFP95136.1"/>
    <property type="molecule type" value="Genomic_DNA"/>
</dbReference>
<dbReference type="Gene3D" id="2.40.30.170">
    <property type="match status" value="1"/>
</dbReference>
<evidence type="ECO:0000256" key="1">
    <source>
        <dbReference type="ARBA" id="ARBA00004196"/>
    </source>
</evidence>
<evidence type="ECO:0000313" key="5">
    <source>
        <dbReference type="Proteomes" id="UP001054846"/>
    </source>
</evidence>
<dbReference type="PANTHER" id="PTHR32347:SF27">
    <property type="entry name" value="RND EFFLUX PUMP MEMBRANE FUSION PROTEIN BARREL-SANDWICH DOMAIN-CONTAINING PROTEIN"/>
    <property type="match status" value="1"/>
</dbReference>
<organism evidence="4 5">
    <name type="scientific">Gloeobacter morelensis MG652769</name>
    <dbReference type="NCBI Taxonomy" id="2781736"/>
    <lineage>
        <taxon>Bacteria</taxon>
        <taxon>Bacillati</taxon>
        <taxon>Cyanobacteriota</taxon>
        <taxon>Cyanophyceae</taxon>
        <taxon>Gloeobacterales</taxon>
        <taxon>Gloeobacteraceae</taxon>
        <taxon>Gloeobacter</taxon>
        <taxon>Gloeobacter morelensis</taxon>
    </lineage>
</organism>
<gene>
    <name evidence="4" type="ORF">ISF26_02460</name>
</gene>
<sequence>MASGYPILRRRWWALLLVVLALLLAMGSLVQQIQSADKPPPAARTAASPPTVAALGRLEPLNRVIRLGPAALQTRARVERLLVAEGQEVTPGAPIALLDSHERLAAAVAVAEAKLKTAETQLARVQAGAKRGEVTAQRKVRDQLQADLTGERAKQRADLQRLASEQRFAEAEYRRHLQLYEQGAISDSLSDSKRLAAEAARERFILATAELVRTERNLSARIAEAGATLERIAEVRPVDVQLAQAEINSARAAVQQAVAELALASVVAPSAGRILKIHTRPGEVVAERGIAELGATRQMAVLAEIYQSDIARVRLGDQATITSEGFSGELTGSVVQVGQLVSVQNILANRPGAEVDRKVVEVRIRLVPADSARVAALSNLQVQVRIGTAGGGG</sequence>
<dbReference type="InterPro" id="IPR050465">
    <property type="entry name" value="UPF0194_transport"/>
</dbReference>
<name>A0ABY3PNB7_9CYAN</name>
<protein>
    <submittedName>
        <fullName evidence="4">HlyD family efflux transporter periplasmic adaptor subunit</fullName>
    </submittedName>
</protein>
<dbReference type="Gene3D" id="2.40.50.100">
    <property type="match status" value="1"/>
</dbReference>
<feature type="coiled-coil region" evidence="3">
    <location>
        <begin position="101"/>
        <end position="128"/>
    </location>
</feature>
<comment type="subcellular location">
    <subcellularLocation>
        <location evidence="1">Cell envelope</location>
    </subcellularLocation>
</comment>
<dbReference type="Proteomes" id="UP001054846">
    <property type="component" value="Chromosome"/>
</dbReference>